<proteinExistence type="predicted"/>
<dbReference type="GeneID" id="5076595"/>
<dbReference type="EMBL" id="AY986977">
    <property type="protein sequence ID" value="AAX84891.1"/>
    <property type="molecule type" value="Genomic_DNA"/>
</dbReference>
<organism evidence="1 2">
    <name type="scientific">Xanthomonas phage Xp15</name>
    <dbReference type="NCBI Taxonomy" id="322855"/>
    <lineage>
        <taxon>Viruses</taxon>
        <taxon>Duplodnaviria</taxon>
        <taxon>Heunggongvirae</taxon>
        <taxon>Uroviricota</taxon>
        <taxon>Caudoviricetes</taxon>
        <taxon>Alachuavirus</taxon>
        <taxon>Alachuavirus Xp15</taxon>
    </lineage>
</organism>
<evidence type="ECO:0000313" key="1">
    <source>
        <dbReference type="EMBL" id="AAX84891.1"/>
    </source>
</evidence>
<sequence length="134" mass="15143">MSTIIEKGPFCECIKTGFYFTVDTDDRVFNGDLFYDFVKAEFQVRGIAGDEHGRPIPCIPKSEKGPIALEGHVRGVKKIGHRPSGKNTYVDLVFTKAIITDAMMAHICMWYGDRAVWAVVQKEWESRDNLAWVG</sequence>
<keyword evidence="2" id="KW-1185">Reference proteome</keyword>
<protein>
    <submittedName>
        <fullName evidence="1">Uncharacterized protein</fullName>
    </submittedName>
</protein>
<evidence type="ECO:0000313" key="2">
    <source>
        <dbReference type="Proteomes" id="UP000001305"/>
    </source>
</evidence>
<reference evidence="1 2" key="1">
    <citation type="submission" date="2005-03" db="EMBL/GenBank/DDBJ databases">
        <title>Sequencing of bacteriophage Xp15 from Xanthomonas campestris pv. pelargonii and identification of the lysis genes.</title>
        <authorList>
            <person name="Ramadugu C."/>
            <person name="Gabriel D.W."/>
        </authorList>
    </citation>
    <scope>NUCLEOTIDE SEQUENCE [LARGE SCALE GENOMIC DNA]</scope>
</reference>
<dbReference type="Proteomes" id="UP000001305">
    <property type="component" value="Segment"/>
</dbReference>
<accession>Q52PR7</accession>
<dbReference type="KEGG" id="vg:5076595"/>
<dbReference type="RefSeq" id="YP_239323.1">
    <property type="nucleotide sequence ID" value="NC_007024.1"/>
</dbReference>
<name>Q52PR7_9CAUD</name>